<proteinExistence type="predicted"/>
<evidence type="ECO:0000256" key="1">
    <source>
        <dbReference type="SAM" id="Phobius"/>
    </source>
</evidence>
<keyword evidence="1" id="KW-0472">Membrane</keyword>
<evidence type="ECO:0000313" key="2">
    <source>
        <dbReference type="EMBL" id="MEL5989525.1"/>
    </source>
</evidence>
<dbReference type="EMBL" id="JBCEWA010000014">
    <property type="protein sequence ID" value="MEL5989525.1"/>
    <property type="molecule type" value="Genomic_DNA"/>
</dbReference>
<comment type="caution">
    <text evidence="2">The sequence shown here is derived from an EMBL/GenBank/DDBJ whole genome shotgun (WGS) entry which is preliminary data.</text>
</comment>
<protein>
    <submittedName>
        <fullName evidence="2">Septum formation initiator family protein</fullName>
    </submittedName>
</protein>
<dbReference type="Pfam" id="PF04977">
    <property type="entry name" value="DivIC"/>
    <property type="match status" value="1"/>
</dbReference>
<keyword evidence="1" id="KW-0812">Transmembrane</keyword>
<dbReference type="RefSeq" id="WP_121178100.1">
    <property type="nucleotide sequence ID" value="NZ_JBCEWA010000014.1"/>
</dbReference>
<gene>
    <name evidence="2" type="ORF">AAF454_14035</name>
</gene>
<feature type="transmembrane region" description="Helical" evidence="1">
    <location>
        <begin position="34"/>
        <end position="57"/>
    </location>
</feature>
<reference evidence="2 3" key="1">
    <citation type="submission" date="2024-04" db="EMBL/GenBank/DDBJ databases">
        <authorList>
            <person name="Wu Y.S."/>
            <person name="Zhang L."/>
        </authorList>
    </citation>
    <scope>NUCLEOTIDE SEQUENCE [LARGE SCALE GENOMIC DNA]</scope>
    <source>
        <strain evidence="2 3">KG-01</strain>
    </source>
</reference>
<name>A0ABU9LNK1_9BACL</name>
<sequence>MSERKRNTVSRIHTEFAKQEELREKRLHNKKVSLYRNLAIMGTVFFLIMGTLVFTIINQHQVLKKEQQEQVALKKEKLEQKQYKKELDAQLVKLDDDDYIAKIVRKDLFLSKKGEKIFHLPEDSEDDEGIDLTENEKK</sequence>
<dbReference type="PANTHER" id="PTHR40027:SF1">
    <property type="entry name" value="CELL DIVISION PROTEIN DIVIC"/>
    <property type="match status" value="1"/>
</dbReference>
<keyword evidence="1" id="KW-1133">Transmembrane helix</keyword>
<organism evidence="2 3">
    <name type="scientific">Kurthia gibsonii</name>
    <dbReference type="NCBI Taxonomy" id="33946"/>
    <lineage>
        <taxon>Bacteria</taxon>
        <taxon>Bacillati</taxon>
        <taxon>Bacillota</taxon>
        <taxon>Bacilli</taxon>
        <taxon>Bacillales</taxon>
        <taxon>Caryophanaceae</taxon>
        <taxon>Kurthia</taxon>
    </lineage>
</organism>
<dbReference type="PANTHER" id="PTHR40027">
    <property type="entry name" value="CELL DIVISION PROTEIN DIVIC"/>
    <property type="match status" value="1"/>
</dbReference>
<dbReference type="InterPro" id="IPR007060">
    <property type="entry name" value="FtsL/DivIC"/>
</dbReference>
<evidence type="ECO:0000313" key="3">
    <source>
        <dbReference type="Proteomes" id="UP001398420"/>
    </source>
</evidence>
<accession>A0ABU9LNK1</accession>
<dbReference type="Proteomes" id="UP001398420">
    <property type="component" value="Unassembled WGS sequence"/>
</dbReference>
<keyword evidence="3" id="KW-1185">Reference proteome</keyword>
<dbReference type="InterPro" id="IPR039076">
    <property type="entry name" value="DivIC"/>
</dbReference>